<evidence type="ECO:0000256" key="6">
    <source>
        <dbReference type="ARBA" id="ARBA00022958"/>
    </source>
</evidence>
<feature type="transmembrane region" description="Helical" evidence="10">
    <location>
        <begin position="6"/>
        <end position="24"/>
    </location>
</feature>
<dbReference type="OrthoDB" id="5298942at2"/>
<feature type="transmembrane region" description="Helical" evidence="10">
    <location>
        <begin position="31"/>
        <end position="49"/>
    </location>
</feature>
<proteinExistence type="predicted"/>
<gene>
    <name evidence="12" type="ORF">Ga0123462_2225</name>
</gene>
<dbReference type="Gene3D" id="1.20.1530.20">
    <property type="match status" value="1"/>
</dbReference>
<dbReference type="InterPro" id="IPR006153">
    <property type="entry name" value="Cation/H_exchanger_TM"/>
</dbReference>
<dbReference type="GO" id="GO:0015297">
    <property type="term" value="F:antiporter activity"/>
    <property type="evidence" value="ECO:0007669"/>
    <property type="project" value="UniProtKB-KW"/>
</dbReference>
<dbReference type="Gene3D" id="3.40.50.720">
    <property type="entry name" value="NAD(P)-binding Rossmann-like Domain"/>
    <property type="match status" value="1"/>
</dbReference>
<keyword evidence="8" id="KW-0406">Ion transport</keyword>
<evidence type="ECO:0000256" key="5">
    <source>
        <dbReference type="ARBA" id="ARBA00022692"/>
    </source>
</evidence>
<keyword evidence="13" id="KW-1185">Reference proteome</keyword>
<feature type="domain" description="RCK N-terminal" evidence="11">
    <location>
        <begin position="409"/>
        <end position="526"/>
    </location>
</feature>
<dbReference type="PANTHER" id="PTHR46157">
    <property type="entry name" value="K(+) EFFLUX ANTIPORTER 3, CHLOROPLASTIC"/>
    <property type="match status" value="1"/>
</dbReference>
<keyword evidence="2" id="KW-0813">Transport</keyword>
<dbReference type="GO" id="GO:1902600">
    <property type="term" value="P:proton transmembrane transport"/>
    <property type="evidence" value="ECO:0007669"/>
    <property type="project" value="InterPro"/>
</dbReference>
<feature type="transmembrane region" description="Helical" evidence="10">
    <location>
        <begin position="149"/>
        <end position="167"/>
    </location>
</feature>
<feature type="transmembrane region" description="Helical" evidence="10">
    <location>
        <begin position="271"/>
        <end position="289"/>
    </location>
</feature>
<evidence type="ECO:0000313" key="12">
    <source>
        <dbReference type="EMBL" id="ATX83059.1"/>
    </source>
</evidence>
<protein>
    <submittedName>
        <fullName evidence="12">Kef-type potassium/proton antiporter, CPA2 family</fullName>
    </submittedName>
</protein>
<evidence type="ECO:0000256" key="2">
    <source>
        <dbReference type="ARBA" id="ARBA00022448"/>
    </source>
</evidence>
<feature type="transmembrane region" description="Helical" evidence="10">
    <location>
        <begin position="359"/>
        <end position="377"/>
    </location>
</feature>
<evidence type="ECO:0000313" key="13">
    <source>
        <dbReference type="Proteomes" id="UP000231637"/>
    </source>
</evidence>
<dbReference type="InterPro" id="IPR036291">
    <property type="entry name" value="NAD(P)-bd_dom_sf"/>
</dbReference>
<feature type="transmembrane region" description="Helical" evidence="10">
    <location>
        <begin position="329"/>
        <end position="347"/>
    </location>
</feature>
<name>A0A2K8L9X9_9PROT</name>
<dbReference type="SUPFAM" id="SSF51735">
    <property type="entry name" value="NAD(P)-binding Rossmann-fold domains"/>
    <property type="match status" value="1"/>
</dbReference>
<dbReference type="EMBL" id="CP018800">
    <property type="protein sequence ID" value="ATX83059.1"/>
    <property type="molecule type" value="Genomic_DNA"/>
</dbReference>
<keyword evidence="3" id="KW-0050">Antiport</keyword>
<evidence type="ECO:0000256" key="4">
    <source>
        <dbReference type="ARBA" id="ARBA00022538"/>
    </source>
</evidence>
<dbReference type="PROSITE" id="PS51201">
    <property type="entry name" value="RCK_N"/>
    <property type="match status" value="1"/>
</dbReference>
<comment type="subcellular location">
    <subcellularLocation>
        <location evidence="1">Membrane</location>
        <topology evidence="1">Multi-pass membrane protein</topology>
    </subcellularLocation>
</comment>
<evidence type="ECO:0000256" key="10">
    <source>
        <dbReference type="SAM" id="Phobius"/>
    </source>
</evidence>
<keyword evidence="9 10" id="KW-0472">Membrane</keyword>
<evidence type="ECO:0000256" key="8">
    <source>
        <dbReference type="ARBA" id="ARBA00023065"/>
    </source>
</evidence>
<dbReference type="GO" id="GO:0005886">
    <property type="term" value="C:plasma membrane"/>
    <property type="evidence" value="ECO:0007669"/>
    <property type="project" value="TreeGrafter"/>
</dbReference>
<keyword evidence="7 10" id="KW-1133">Transmembrane helix</keyword>
<feature type="transmembrane region" description="Helical" evidence="10">
    <location>
        <begin position="92"/>
        <end position="117"/>
    </location>
</feature>
<feature type="transmembrane region" description="Helical" evidence="10">
    <location>
        <begin position="61"/>
        <end position="80"/>
    </location>
</feature>
<dbReference type="Proteomes" id="UP000231637">
    <property type="component" value="Chromosome"/>
</dbReference>
<dbReference type="AlphaFoldDB" id="A0A2K8L9X9"/>
<evidence type="ECO:0000256" key="9">
    <source>
        <dbReference type="ARBA" id="ARBA00023136"/>
    </source>
</evidence>
<evidence type="ECO:0000259" key="11">
    <source>
        <dbReference type="PROSITE" id="PS51201"/>
    </source>
</evidence>
<dbReference type="GO" id="GO:0006813">
    <property type="term" value="P:potassium ion transport"/>
    <property type="evidence" value="ECO:0007669"/>
    <property type="project" value="UniProtKB-KW"/>
</dbReference>
<accession>A0A2K8L9X9</accession>
<dbReference type="RefSeq" id="WP_100266606.1">
    <property type="nucleotide sequence ID" value="NZ_CP018800.1"/>
</dbReference>
<keyword evidence="6" id="KW-0630">Potassium</keyword>
<organism evidence="12 13">
    <name type="scientific">Mariprofundus ferrinatatus</name>
    <dbReference type="NCBI Taxonomy" id="1921087"/>
    <lineage>
        <taxon>Bacteria</taxon>
        <taxon>Pseudomonadati</taxon>
        <taxon>Pseudomonadota</taxon>
        <taxon>Candidatius Mariprofundia</taxon>
        <taxon>Mariprofundales</taxon>
        <taxon>Mariprofundaceae</taxon>
        <taxon>Mariprofundus</taxon>
    </lineage>
</organism>
<dbReference type="KEGG" id="mfn:Ga0123462_2225"/>
<reference evidence="12 13" key="1">
    <citation type="submission" date="2016-12" db="EMBL/GenBank/DDBJ databases">
        <title>Isolation and genomic insights into novel planktonic Zetaproteobacteria from stratified waters of the Chesapeake Bay.</title>
        <authorList>
            <person name="McAllister S.M."/>
            <person name="Kato S."/>
            <person name="Chan C.S."/>
            <person name="Chiu B.K."/>
            <person name="Field E.K."/>
        </authorList>
    </citation>
    <scope>NUCLEOTIDE SEQUENCE [LARGE SCALE GENOMIC DNA]</scope>
    <source>
        <strain evidence="12 13">CP-8</strain>
    </source>
</reference>
<feature type="transmembrane region" description="Helical" evidence="10">
    <location>
        <begin position="295"/>
        <end position="317"/>
    </location>
</feature>
<dbReference type="Pfam" id="PF02254">
    <property type="entry name" value="TrkA_N"/>
    <property type="match status" value="1"/>
</dbReference>
<dbReference type="InterPro" id="IPR038770">
    <property type="entry name" value="Na+/solute_symporter_sf"/>
</dbReference>
<dbReference type="PANTHER" id="PTHR46157:SF4">
    <property type="entry name" value="K(+) EFFLUX ANTIPORTER 3, CHLOROPLASTIC"/>
    <property type="match status" value="1"/>
</dbReference>
<dbReference type="Pfam" id="PF00999">
    <property type="entry name" value="Na_H_Exchanger"/>
    <property type="match status" value="1"/>
</dbReference>
<feature type="transmembrane region" description="Helical" evidence="10">
    <location>
        <begin position="223"/>
        <end position="250"/>
    </location>
</feature>
<evidence type="ECO:0000256" key="1">
    <source>
        <dbReference type="ARBA" id="ARBA00004141"/>
    </source>
</evidence>
<sequence>MDYSYLNEALIILLAAVSVVTLFLRIGLPPIIGYLVAGLMVGPFGIGLISDVEHIKTFAEFGVVFLLFTIGLEFSISLLIRMKGTVLGLGGAQVFVTTAAATAIAYTSGIAFVNALVLGGVVAMSSTALVTKQLVDQVELHTRHGRNSLGILLFQDMMVVPFLILVASMSRDAIEPSLAALLIIFAEGVLVLGLIFVLGRWVLQPLFHMVAHFRSAELFTLTVLLVVICSSWLTHAIGLTFALGAFLAGVMLSETEFRHQVESEIRPFRDVLLGLFFITVGMMLNTGFLPEVWPAVLLLLVGLVICKLLLIGVLCRLSGWNSAVSMRTGLILAHGGEFGFAILLLAMDGGLLDSRVGQTMLAAMILSMALAPLVIRYNGLISTHLMPAAAARSRQEIKEKIMDVSREMRHHVIVCGFGRVGQHSASMLDETKVAYMAIDLDSGKVQEGMAQKRPVSYGDAGSLELLHACGLKQASALLITIIDFNTAMKIISRVRPLYPDLPIIVRTRKEMHLYQLYQAGASEVVADTFGSDQMLTREMLRRFKLGQ</sequence>
<evidence type="ECO:0000256" key="7">
    <source>
        <dbReference type="ARBA" id="ARBA00022989"/>
    </source>
</evidence>
<dbReference type="InterPro" id="IPR003148">
    <property type="entry name" value="RCK_N"/>
</dbReference>
<evidence type="ECO:0000256" key="3">
    <source>
        <dbReference type="ARBA" id="ARBA00022449"/>
    </source>
</evidence>
<keyword evidence="5 10" id="KW-0812">Transmembrane</keyword>
<keyword evidence="4" id="KW-0633">Potassium transport</keyword>
<feature type="transmembrane region" description="Helical" evidence="10">
    <location>
        <begin position="179"/>
        <end position="203"/>
    </location>
</feature>